<dbReference type="KEGG" id="mmo:MMOB2750"/>
<organism evidence="3 4">
    <name type="scientific">Mycoplasma mobile (strain ATCC 43663 / 163K / NCTC 11711)</name>
    <name type="common">Mesomycoplasma mobile</name>
    <dbReference type="NCBI Taxonomy" id="267748"/>
    <lineage>
        <taxon>Bacteria</taxon>
        <taxon>Bacillati</taxon>
        <taxon>Mycoplasmatota</taxon>
        <taxon>Mycoplasmoidales</taxon>
        <taxon>Metamycoplasmataceae</taxon>
        <taxon>Mesomycoplasma</taxon>
    </lineage>
</organism>
<accession>Q6KI15</accession>
<dbReference type="GO" id="GO:0005829">
    <property type="term" value="C:cytosol"/>
    <property type="evidence" value="ECO:0007669"/>
    <property type="project" value="TreeGrafter"/>
</dbReference>
<reference evidence="3 4" key="1">
    <citation type="journal article" date="2004" name="Genome Res.">
        <title>The complete genome and proteome of Mycoplasma mobile.</title>
        <authorList>
            <person name="Jaffe J.D."/>
            <person name="Stange-Thomann N."/>
            <person name="Smith C."/>
            <person name="DeCaprio D."/>
            <person name="Fisher S."/>
            <person name="Butler J."/>
            <person name="Calvo S."/>
            <person name="Elkins T."/>
            <person name="FitzGerald M.G."/>
            <person name="Hafez N."/>
            <person name="Kodira C.D."/>
            <person name="Major J."/>
            <person name="Wang S."/>
            <person name="Wilkinson J."/>
            <person name="Nicol R."/>
            <person name="Nusbaum C."/>
            <person name="Birren B."/>
            <person name="Berg H.C."/>
            <person name="Church G.M."/>
        </authorList>
    </citation>
    <scope>NUCLEOTIDE SEQUENCE [LARGE SCALE GENOMIC DNA]</scope>
    <source>
        <strain evidence="4">ATCC 43663 / 163K / NCTC 11711</strain>
    </source>
</reference>
<dbReference type="Gene3D" id="3.30.1490.100">
    <property type="entry name" value="DNA polymerase, Y-family, little finger domain"/>
    <property type="match status" value="1"/>
</dbReference>
<dbReference type="Pfam" id="PF00817">
    <property type="entry name" value="IMS"/>
    <property type="match status" value="1"/>
</dbReference>
<dbReference type="InterPro" id="IPR043502">
    <property type="entry name" value="DNA/RNA_pol_sf"/>
</dbReference>
<keyword evidence="3" id="KW-0808">Transferase</keyword>
<dbReference type="Proteomes" id="UP000009072">
    <property type="component" value="Chromosome"/>
</dbReference>
<dbReference type="GO" id="GO:0009432">
    <property type="term" value="P:SOS response"/>
    <property type="evidence" value="ECO:0007669"/>
    <property type="project" value="TreeGrafter"/>
</dbReference>
<dbReference type="PANTHER" id="PTHR11076">
    <property type="entry name" value="DNA REPAIR POLYMERASE UMUC / TRANSFERASE FAMILY MEMBER"/>
    <property type="match status" value="1"/>
</dbReference>
<dbReference type="EMBL" id="AE017308">
    <property type="protein sequence ID" value="AAT27761.1"/>
    <property type="molecule type" value="Genomic_DNA"/>
</dbReference>
<dbReference type="Gene3D" id="1.10.150.20">
    <property type="entry name" value="5' to 3' exonuclease, C-terminal subdomain"/>
    <property type="match status" value="1"/>
</dbReference>
<dbReference type="InterPro" id="IPR050116">
    <property type="entry name" value="DNA_polymerase-Y"/>
</dbReference>
<sequence>MKKEKTIFHIDADSFFVNSIITIRPELKGKEVAVSSTKSSSIVSSLSYEAKQKGAKVPMQMREVRKYCPNIITVLPNFKLFSIISNKIFDYLAKNFTKKLEIASIDECYLDVTDILHNYENKYNLARKMQEGVYKYTKIPISIGISHNKFLAKMASPLAKPNGIAHLDKNNFKEILFPMKISKFYGIGKSSIEKLNSIDVNFIKDLLDESKEASFKRIFKNRWIDIKNNLNGNGSIELDLEHNDVKEMGKEKTFFEQSIDDRNIILKELEKLSEIVSHNAKQRFNAGYVIKVKIKYYNLSVVSMQVSLPFAINDADEIFKNAISLFDKLWDEKAIKLIGIKLGKLVNLFEEKTQISLFEEKIMNNSKIDNLINDFNTNFNSRLIYKASNFPKKESIKKIQTRFLESDMHKK</sequence>
<proteinExistence type="inferred from homology"/>
<dbReference type="GO" id="GO:0003684">
    <property type="term" value="F:damaged DNA binding"/>
    <property type="evidence" value="ECO:0007669"/>
    <property type="project" value="InterPro"/>
</dbReference>
<protein>
    <submittedName>
        <fullName evidence="3">DNA-damage repair protein</fullName>
        <ecNumber evidence="3">2.7.7.7</ecNumber>
    </submittedName>
</protein>
<dbReference type="HOGENOM" id="CLU_012348_1_1_14"/>
<dbReference type="EC" id="2.7.7.7" evidence="3"/>
<evidence type="ECO:0000256" key="1">
    <source>
        <dbReference type="ARBA" id="ARBA00010945"/>
    </source>
</evidence>
<dbReference type="RefSeq" id="WP_011264795.1">
    <property type="nucleotide sequence ID" value="NC_006908.1"/>
</dbReference>
<dbReference type="InterPro" id="IPR022880">
    <property type="entry name" value="DNApol_IV"/>
</dbReference>
<dbReference type="Gene3D" id="3.40.1170.60">
    <property type="match status" value="1"/>
</dbReference>
<dbReference type="PROSITE" id="PS50173">
    <property type="entry name" value="UMUC"/>
    <property type="match status" value="1"/>
</dbReference>
<evidence type="ECO:0000313" key="3">
    <source>
        <dbReference type="EMBL" id="AAT27761.1"/>
    </source>
</evidence>
<dbReference type="InterPro" id="IPR036775">
    <property type="entry name" value="DNA_pol_Y-fam_lit_finger_sf"/>
</dbReference>
<dbReference type="InterPro" id="IPR043128">
    <property type="entry name" value="Rev_trsase/Diguanyl_cyclase"/>
</dbReference>
<name>Q6KI15_MYCM1</name>
<dbReference type="SUPFAM" id="SSF100879">
    <property type="entry name" value="Lesion bypass DNA polymerase (Y-family), little finger domain"/>
    <property type="match status" value="1"/>
</dbReference>
<dbReference type="InterPro" id="IPR017961">
    <property type="entry name" value="DNA_pol_Y-fam_little_finger"/>
</dbReference>
<dbReference type="OrthoDB" id="9808813at2"/>
<dbReference type="CDD" id="cd03586">
    <property type="entry name" value="PolY_Pol_IV_kappa"/>
    <property type="match status" value="1"/>
</dbReference>
<dbReference type="eggNOG" id="COG0389">
    <property type="taxonomic scope" value="Bacteria"/>
</dbReference>
<dbReference type="Gene3D" id="3.30.70.270">
    <property type="match status" value="1"/>
</dbReference>
<evidence type="ECO:0000259" key="2">
    <source>
        <dbReference type="PROSITE" id="PS50173"/>
    </source>
</evidence>
<evidence type="ECO:0000313" key="4">
    <source>
        <dbReference type="Proteomes" id="UP000009072"/>
    </source>
</evidence>
<dbReference type="InterPro" id="IPR001126">
    <property type="entry name" value="UmuC"/>
</dbReference>
<dbReference type="SUPFAM" id="SSF56672">
    <property type="entry name" value="DNA/RNA polymerases"/>
    <property type="match status" value="1"/>
</dbReference>
<dbReference type="STRING" id="267748.MMOB2750"/>
<gene>
    <name evidence="3" type="primary">mucB</name>
    <name evidence="3" type="ordered locus">MMOB2750</name>
</gene>
<keyword evidence="3" id="KW-0548">Nucleotidyltransferase</keyword>
<dbReference type="GO" id="GO:0006281">
    <property type="term" value="P:DNA repair"/>
    <property type="evidence" value="ECO:0007669"/>
    <property type="project" value="InterPro"/>
</dbReference>
<dbReference type="GO" id="GO:0003887">
    <property type="term" value="F:DNA-directed DNA polymerase activity"/>
    <property type="evidence" value="ECO:0007669"/>
    <property type="project" value="UniProtKB-EC"/>
</dbReference>
<feature type="domain" description="UmuC" evidence="2">
    <location>
        <begin position="7"/>
        <end position="188"/>
    </location>
</feature>
<keyword evidence="4" id="KW-1185">Reference proteome</keyword>
<comment type="similarity">
    <text evidence="1">Belongs to the DNA polymerase type-Y family.</text>
</comment>
<dbReference type="AlphaFoldDB" id="Q6KI15"/>
<dbReference type="PANTHER" id="PTHR11076:SF33">
    <property type="entry name" value="DNA POLYMERASE KAPPA"/>
    <property type="match status" value="1"/>
</dbReference>
<dbReference type="Pfam" id="PF11799">
    <property type="entry name" value="IMS_C"/>
    <property type="match status" value="1"/>
</dbReference>
<dbReference type="GO" id="GO:0042276">
    <property type="term" value="P:error-prone translesion synthesis"/>
    <property type="evidence" value="ECO:0007669"/>
    <property type="project" value="TreeGrafter"/>
</dbReference>